<protein>
    <submittedName>
        <fullName evidence="1">Uncharacterized protein</fullName>
    </submittedName>
</protein>
<dbReference type="OrthoDB" id="294378at2759"/>
<accession>A0A9W4J583</accession>
<proteinExistence type="predicted"/>
<organism evidence="1 2">
    <name type="scientific">Penicillium salamii</name>
    <dbReference type="NCBI Taxonomy" id="1612424"/>
    <lineage>
        <taxon>Eukaryota</taxon>
        <taxon>Fungi</taxon>
        <taxon>Dikarya</taxon>
        <taxon>Ascomycota</taxon>
        <taxon>Pezizomycotina</taxon>
        <taxon>Eurotiomycetes</taxon>
        <taxon>Eurotiomycetidae</taxon>
        <taxon>Eurotiales</taxon>
        <taxon>Aspergillaceae</taxon>
        <taxon>Penicillium</taxon>
    </lineage>
</organism>
<evidence type="ECO:0000313" key="2">
    <source>
        <dbReference type="Proteomes" id="UP001152592"/>
    </source>
</evidence>
<sequence length="95" mass="10941">MDICSTWKHANSEVKKRVLIVETCWNLTKLQVDFVMRIISILDDEHCRMMDALLNQLVLTLSLAKSKLEAVIKKSSSIRSNVFKFGFKVKKAAWV</sequence>
<reference evidence="1" key="1">
    <citation type="submission" date="2021-07" db="EMBL/GenBank/DDBJ databases">
        <authorList>
            <person name="Branca A.L. A."/>
        </authorList>
    </citation>
    <scope>NUCLEOTIDE SEQUENCE</scope>
</reference>
<name>A0A9W4J583_9EURO</name>
<dbReference type="AlphaFoldDB" id="A0A9W4J583"/>
<evidence type="ECO:0000313" key="1">
    <source>
        <dbReference type="EMBL" id="CAG8372994.1"/>
    </source>
</evidence>
<gene>
    <name evidence="1" type="ORF">PSALAMII_LOCUS4846</name>
</gene>
<dbReference type="Proteomes" id="UP001152592">
    <property type="component" value="Unassembled WGS sequence"/>
</dbReference>
<dbReference type="EMBL" id="CAJVPD010000228">
    <property type="protein sequence ID" value="CAG8372994.1"/>
    <property type="molecule type" value="Genomic_DNA"/>
</dbReference>
<comment type="caution">
    <text evidence="1">The sequence shown here is derived from an EMBL/GenBank/DDBJ whole genome shotgun (WGS) entry which is preliminary data.</text>
</comment>